<protein>
    <submittedName>
        <fullName evidence="2">Uncharacterized protein</fullName>
    </submittedName>
</protein>
<feature type="region of interest" description="Disordered" evidence="1">
    <location>
        <begin position="27"/>
        <end position="55"/>
    </location>
</feature>
<feature type="compositionally biased region" description="Basic and acidic residues" evidence="1">
    <location>
        <begin position="147"/>
        <end position="156"/>
    </location>
</feature>
<feature type="region of interest" description="Disordered" evidence="1">
    <location>
        <begin position="116"/>
        <end position="156"/>
    </location>
</feature>
<reference evidence="2" key="1">
    <citation type="journal article" date="2020" name="Stud. Mycol.">
        <title>101 Dothideomycetes genomes: a test case for predicting lifestyles and emergence of pathogens.</title>
        <authorList>
            <person name="Haridas S."/>
            <person name="Albert R."/>
            <person name="Binder M."/>
            <person name="Bloem J."/>
            <person name="Labutti K."/>
            <person name="Salamov A."/>
            <person name="Andreopoulos B."/>
            <person name="Baker S."/>
            <person name="Barry K."/>
            <person name="Bills G."/>
            <person name="Bluhm B."/>
            <person name="Cannon C."/>
            <person name="Castanera R."/>
            <person name="Culley D."/>
            <person name="Daum C."/>
            <person name="Ezra D."/>
            <person name="Gonzalez J."/>
            <person name="Henrissat B."/>
            <person name="Kuo A."/>
            <person name="Liang C."/>
            <person name="Lipzen A."/>
            <person name="Lutzoni F."/>
            <person name="Magnuson J."/>
            <person name="Mondo S."/>
            <person name="Nolan M."/>
            <person name="Ohm R."/>
            <person name="Pangilinan J."/>
            <person name="Park H.-J."/>
            <person name="Ramirez L."/>
            <person name="Alfaro M."/>
            <person name="Sun H."/>
            <person name="Tritt A."/>
            <person name="Yoshinaga Y."/>
            <person name="Zwiers L.-H."/>
            <person name="Turgeon B."/>
            <person name="Goodwin S."/>
            <person name="Spatafora J."/>
            <person name="Crous P."/>
            <person name="Grigoriev I."/>
        </authorList>
    </citation>
    <scope>NUCLEOTIDE SEQUENCE</scope>
    <source>
        <strain evidence="2">HMLAC05119</strain>
    </source>
</reference>
<dbReference type="EMBL" id="ML979137">
    <property type="protein sequence ID" value="KAF1914675.1"/>
    <property type="molecule type" value="Genomic_DNA"/>
</dbReference>
<dbReference type="AlphaFoldDB" id="A0A6A5QGI9"/>
<dbReference type="OrthoDB" id="3777700at2759"/>
<proteinExistence type="predicted"/>
<feature type="compositionally biased region" description="Basic residues" evidence="1">
    <location>
        <begin position="29"/>
        <end position="38"/>
    </location>
</feature>
<evidence type="ECO:0000313" key="3">
    <source>
        <dbReference type="Proteomes" id="UP000800096"/>
    </source>
</evidence>
<dbReference type="Proteomes" id="UP000800096">
    <property type="component" value="Unassembled WGS sequence"/>
</dbReference>
<sequence length="156" mass="17822">RLKIRIPKRAWNAFQPRTYHTPNCTKSAIKTRSKRKSGRWAAAKEGGRVTEVSPTSPKGCKAKLWRFQYGGAKHVVKGALQNEVRLESPCLRATCASCWKWHTHLMYRQEALVEPSERPVKHQADFEIEPSSPEIDPRILDGTWKVDQSRRASAES</sequence>
<evidence type="ECO:0000256" key="1">
    <source>
        <dbReference type="SAM" id="MobiDB-lite"/>
    </source>
</evidence>
<evidence type="ECO:0000313" key="2">
    <source>
        <dbReference type="EMBL" id="KAF1914675.1"/>
    </source>
</evidence>
<feature type="non-terminal residue" evidence="2">
    <location>
        <position position="1"/>
    </location>
</feature>
<accession>A0A6A5QGI9</accession>
<feature type="non-terminal residue" evidence="2">
    <location>
        <position position="156"/>
    </location>
</feature>
<keyword evidence="3" id="KW-1185">Reference proteome</keyword>
<gene>
    <name evidence="2" type="ORF">BDU57DRAFT_428006</name>
</gene>
<feature type="compositionally biased region" description="Basic and acidic residues" evidence="1">
    <location>
        <begin position="116"/>
        <end position="125"/>
    </location>
</feature>
<organism evidence="2 3">
    <name type="scientific">Ampelomyces quisqualis</name>
    <name type="common">Powdery mildew agent</name>
    <dbReference type="NCBI Taxonomy" id="50730"/>
    <lineage>
        <taxon>Eukaryota</taxon>
        <taxon>Fungi</taxon>
        <taxon>Dikarya</taxon>
        <taxon>Ascomycota</taxon>
        <taxon>Pezizomycotina</taxon>
        <taxon>Dothideomycetes</taxon>
        <taxon>Pleosporomycetidae</taxon>
        <taxon>Pleosporales</taxon>
        <taxon>Pleosporineae</taxon>
        <taxon>Phaeosphaeriaceae</taxon>
        <taxon>Ampelomyces</taxon>
    </lineage>
</organism>
<name>A0A6A5QGI9_AMPQU</name>